<dbReference type="InterPro" id="IPR007867">
    <property type="entry name" value="GMC_OxRtase_C"/>
</dbReference>
<dbReference type="PANTHER" id="PTHR11552:SF115">
    <property type="entry name" value="DEHYDROGENASE XPTC-RELATED"/>
    <property type="match status" value="1"/>
</dbReference>
<evidence type="ECO:0000259" key="6">
    <source>
        <dbReference type="PROSITE" id="PS00624"/>
    </source>
</evidence>
<dbReference type="PROSITE" id="PS00624">
    <property type="entry name" value="GMC_OXRED_2"/>
    <property type="match status" value="1"/>
</dbReference>
<dbReference type="EMBL" id="JAPDFR010000009">
    <property type="protein sequence ID" value="KAK0383684.1"/>
    <property type="molecule type" value="Genomic_DNA"/>
</dbReference>
<evidence type="ECO:0000256" key="3">
    <source>
        <dbReference type="ARBA" id="ARBA00022630"/>
    </source>
</evidence>
<feature type="domain" description="Glucose-methanol-choline oxidoreductase N-terminal" evidence="6">
    <location>
        <begin position="100"/>
        <end position="114"/>
    </location>
</feature>
<dbReference type="Gene3D" id="3.50.50.60">
    <property type="entry name" value="FAD/NAD(P)-binding domain"/>
    <property type="match status" value="1"/>
</dbReference>
<accession>A0AA39GB11</accession>
<evidence type="ECO:0000313" key="7">
    <source>
        <dbReference type="EMBL" id="KAK0383684.1"/>
    </source>
</evidence>
<protein>
    <recommendedName>
        <fullName evidence="6">Glucose-methanol-choline oxidoreductase N-terminal domain-containing protein</fullName>
    </recommendedName>
</protein>
<dbReference type="GO" id="GO:0050660">
    <property type="term" value="F:flavin adenine dinucleotide binding"/>
    <property type="evidence" value="ECO:0007669"/>
    <property type="project" value="InterPro"/>
</dbReference>
<evidence type="ECO:0000256" key="2">
    <source>
        <dbReference type="ARBA" id="ARBA00010790"/>
    </source>
</evidence>
<dbReference type="GO" id="GO:0016614">
    <property type="term" value="F:oxidoreductase activity, acting on CH-OH group of donors"/>
    <property type="evidence" value="ECO:0007669"/>
    <property type="project" value="InterPro"/>
</dbReference>
<dbReference type="GO" id="GO:0044550">
    <property type="term" value="P:secondary metabolite biosynthetic process"/>
    <property type="evidence" value="ECO:0007669"/>
    <property type="project" value="TreeGrafter"/>
</dbReference>
<comment type="similarity">
    <text evidence="2">Belongs to the GMC oxidoreductase family.</text>
</comment>
<sequence>MAAMPGMALAQDSGAGENGLYWYSLSRDPVTFQRSYARTGHWDNVQAERDNYEMIISSKVDQIILDDDLNATGVRFVSLTDPASPAVTISARREVILAAGTIHTPQILMLSGVGPGPVLDEAGIDVKVDLPGVGSNFQDHSYIPSISYRWGTLPQTGPGGGGGGGFGRWPNLVAMIGLPVLAPDTYEDLATRYEEQDPTSHLPDSYTEEQVEGYRQQQAVFSRLMRSPNTTFNEMMMMGPGGSVQNLHPASRGTVLIDPADPAGEPLVDYRGGTNEIDLEIMAENVRFMRRYMLQGELARYNATETSPGLASHETTEQLVEWARGVTIPSVYHPVGTCAKMPRRWGGVVDEALMVYGVGRLSIADASVFPTNVGATTQQSVYAVAEKLADLIKARTYDE</sequence>
<dbReference type="InterPro" id="IPR036188">
    <property type="entry name" value="FAD/NAD-bd_sf"/>
</dbReference>
<dbReference type="SUPFAM" id="SSF51905">
    <property type="entry name" value="FAD/NAD(P)-binding domain"/>
    <property type="match status" value="1"/>
</dbReference>
<keyword evidence="4" id="KW-0274">FAD</keyword>
<keyword evidence="3" id="KW-0285">Flavoprotein</keyword>
<comment type="caution">
    <text evidence="7">The sequence shown here is derived from an EMBL/GenBank/DDBJ whole genome shotgun (WGS) entry which is preliminary data.</text>
</comment>
<dbReference type="InterPro" id="IPR012132">
    <property type="entry name" value="GMC_OxRdtase"/>
</dbReference>
<comment type="cofactor">
    <cofactor evidence="1">
        <name>FAD</name>
        <dbReference type="ChEBI" id="CHEBI:57692"/>
    </cofactor>
</comment>
<evidence type="ECO:0000313" key="8">
    <source>
        <dbReference type="Proteomes" id="UP001175261"/>
    </source>
</evidence>
<name>A0AA39GB11_SARSR</name>
<organism evidence="7 8">
    <name type="scientific">Sarocladium strictum</name>
    <name type="common">Black bundle disease fungus</name>
    <name type="synonym">Acremonium strictum</name>
    <dbReference type="NCBI Taxonomy" id="5046"/>
    <lineage>
        <taxon>Eukaryota</taxon>
        <taxon>Fungi</taxon>
        <taxon>Dikarya</taxon>
        <taxon>Ascomycota</taxon>
        <taxon>Pezizomycotina</taxon>
        <taxon>Sordariomycetes</taxon>
        <taxon>Hypocreomycetidae</taxon>
        <taxon>Hypocreales</taxon>
        <taxon>Sarocladiaceae</taxon>
        <taxon>Sarocladium</taxon>
    </lineage>
</organism>
<reference evidence="7" key="1">
    <citation type="submission" date="2022-10" db="EMBL/GenBank/DDBJ databases">
        <title>Determination and structural analysis of whole genome sequence of Sarocladium strictum F4-1.</title>
        <authorList>
            <person name="Hu L."/>
            <person name="Jiang Y."/>
        </authorList>
    </citation>
    <scope>NUCLEOTIDE SEQUENCE</scope>
    <source>
        <strain evidence="7">F4-1</strain>
    </source>
</reference>
<dbReference type="Proteomes" id="UP001175261">
    <property type="component" value="Unassembled WGS sequence"/>
</dbReference>
<dbReference type="InterPro" id="IPR027424">
    <property type="entry name" value="Glucose_Oxidase_domain_2"/>
</dbReference>
<dbReference type="Gene3D" id="3.30.560.10">
    <property type="entry name" value="Glucose Oxidase, domain 3"/>
    <property type="match status" value="1"/>
</dbReference>
<evidence type="ECO:0000256" key="4">
    <source>
        <dbReference type="ARBA" id="ARBA00022827"/>
    </source>
</evidence>
<dbReference type="Pfam" id="PF00732">
    <property type="entry name" value="GMC_oxred_N"/>
    <property type="match status" value="1"/>
</dbReference>
<gene>
    <name evidence="7" type="ORF">NLU13_9595</name>
</gene>
<dbReference type="SUPFAM" id="SSF54373">
    <property type="entry name" value="FAD-linked reductases, C-terminal domain"/>
    <property type="match status" value="1"/>
</dbReference>
<keyword evidence="5" id="KW-0560">Oxidoreductase</keyword>
<dbReference type="AlphaFoldDB" id="A0AA39GB11"/>
<dbReference type="PANTHER" id="PTHR11552">
    <property type="entry name" value="GLUCOSE-METHANOL-CHOLINE GMC OXIDOREDUCTASE"/>
    <property type="match status" value="1"/>
</dbReference>
<evidence type="ECO:0000256" key="5">
    <source>
        <dbReference type="ARBA" id="ARBA00023002"/>
    </source>
</evidence>
<proteinExistence type="inferred from homology"/>
<dbReference type="Pfam" id="PF05199">
    <property type="entry name" value="GMC_oxred_C"/>
    <property type="match status" value="1"/>
</dbReference>
<keyword evidence="8" id="KW-1185">Reference proteome</keyword>
<dbReference type="InterPro" id="IPR000172">
    <property type="entry name" value="GMC_OxRdtase_N"/>
</dbReference>
<dbReference type="Gene3D" id="4.10.450.10">
    <property type="entry name" value="Glucose Oxidase, domain 2"/>
    <property type="match status" value="1"/>
</dbReference>
<evidence type="ECO:0000256" key="1">
    <source>
        <dbReference type="ARBA" id="ARBA00001974"/>
    </source>
</evidence>